<evidence type="ECO:0008006" key="4">
    <source>
        <dbReference type="Google" id="ProtNLM"/>
    </source>
</evidence>
<gene>
    <name evidence="2" type="ORF">KZ829_33275</name>
</gene>
<dbReference type="RefSeq" id="WP_220147810.1">
    <property type="nucleotide sequence ID" value="NZ_JAHXZI010000021.1"/>
</dbReference>
<protein>
    <recommendedName>
        <fullName evidence="4">Lipoprotein</fullName>
    </recommendedName>
</protein>
<dbReference type="EMBL" id="JAHXZI010000021">
    <property type="protein sequence ID" value="MBW6438609.1"/>
    <property type="molecule type" value="Genomic_DNA"/>
</dbReference>
<keyword evidence="3" id="KW-1185">Reference proteome</keyword>
<feature type="compositionally biased region" description="Low complexity" evidence="1">
    <location>
        <begin position="51"/>
        <end position="69"/>
    </location>
</feature>
<accession>A0ABS7BDS2</accession>
<evidence type="ECO:0000313" key="3">
    <source>
        <dbReference type="Proteomes" id="UP001519863"/>
    </source>
</evidence>
<reference evidence="2 3" key="1">
    <citation type="journal article" date="2013" name="Antonie Van Leeuwenhoek">
        <title>Actinoplanes hulinensis sp. nov., a novel actinomycete isolated from soybean root (Glycine max (L.) Merr).</title>
        <authorList>
            <person name="Shen Y."/>
            <person name="Liu C."/>
            <person name="Wang X."/>
            <person name="Zhao J."/>
            <person name="Jia F."/>
            <person name="Zhang Y."/>
            <person name="Wang L."/>
            <person name="Yang D."/>
            <person name="Xiang W."/>
        </authorList>
    </citation>
    <scope>NUCLEOTIDE SEQUENCE [LARGE SCALE GENOMIC DNA]</scope>
    <source>
        <strain evidence="2 3">NEAU-M9</strain>
    </source>
</reference>
<evidence type="ECO:0000313" key="2">
    <source>
        <dbReference type="EMBL" id="MBW6438609.1"/>
    </source>
</evidence>
<sequence>MRKVGLAAVMVAAAFVVGGCGQDVERLDGAAAPDGVGATSPSPSVTPSPSPSVSSASPKPSRTSAAPLVLGPRGLGELRLGMTVKEAQATGMITGYHVEDYLHNCGIAEFKAGNGKGGVSFTPNEVGLSNIYAYGSIGTPEGIRLGSTYTAVKKAYPDFVFTIDDRATEGNGIADTPGNSKAHYSITIDDGKVTALGLDAEGQLCQE</sequence>
<proteinExistence type="predicted"/>
<comment type="caution">
    <text evidence="2">The sequence shown here is derived from an EMBL/GenBank/DDBJ whole genome shotgun (WGS) entry which is preliminary data.</text>
</comment>
<dbReference type="Proteomes" id="UP001519863">
    <property type="component" value="Unassembled WGS sequence"/>
</dbReference>
<feature type="region of interest" description="Disordered" evidence="1">
    <location>
        <begin position="31"/>
        <end position="69"/>
    </location>
</feature>
<evidence type="ECO:0000256" key="1">
    <source>
        <dbReference type="SAM" id="MobiDB-lite"/>
    </source>
</evidence>
<organism evidence="2 3">
    <name type="scientific">Actinoplanes hulinensis</name>
    <dbReference type="NCBI Taxonomy" id="1144547"/>
    <lineage>
        <taxon>Bacteria</taxon>
        <taxon>Bacillati</taxon>
        <taxon>Actinomycetota</taxon>
        <taxon>Actinomycetes</taxon>
        <taxon>Micromonosporales</taxon>
        <taxon>Micromonosporaceae</taxon>
        <taxon>Actinoplanes</taxon>
    </lineage>
</organism>
<dbReference type="PROSITE" id="PS51257">
    <property type="entry name" value="PROKAR_LIPOPROTEIN"/>
    <property type="match status" value="1"/>
</dbReference>
<name>A0ABS7BDS2_9ACTN</name>